<dbReference type="SUPFAM" id="SSF53098">
    <property type="entry name" value="Ribonuclease H-like"/>
    <property type="match status" value="1"/>
</dbReference>
<evidence type="ECO:0000313" key="19">
    <source>
        <dbReference type="EMBL" id="KAG6486828.1"/>
    </source>
</evidence>
<dbReference type="Proteomes" id="UP000734854">
    <property type="component" value="Unassembled WGS sequence"/>
</dbReference>
<evidence type="ECO:0000256" key="12">
    <source>
        <dbReference type="ARBA" id="ARBA00022839"/>
    </source>
</evidence>
<organism evidence="19 20">
    <name type="scientific">Zingiber officinale</name>
    <name type="common">Ginger</name>
    <name type="synonym">Amomum zingiber</name>
    <dbReference type="NCBI Taxonomy" id="94328"/>
    <lineage>
        <taxon>Eukaryota</taxon>
        <taxon>Viridiplantae</taxon>
        <taxon>Streptophyta</taxon>
        <taxon>Embryophyta</taxon>
        <taxon>Tracheophyta</taxon>
        <taxon>Spermatophyta</taxon>
        <taxon>Magnoliopsida</taxon>
        <taxon>Liliopsida</taxon>
        <taxon>Zingiberales</taxon>
        <taxon>Zingiberaceae</taxon>
        <taxon>Zingiber</taxon>
    </lineage>
</organism>
<keyword evidence="10" id="KW-0479">Metal-binding</keyword>
<comment type="subunit">
    <text evidence="6">Component of the CCR4-NOT complex, at least composed of CRR4 and CAF1 proteins.</text>
</comment>
<gene>
    <name evidence="19" type="ORF">ZIOFF_055408</name>
</gene>
<evidence type="ECO:0000256" key="6">
    <source>
        <dbReference type="ARBA" id="ARBA00011757"/>
    </source>
</evidence>
<evidence type="ECO:0000256" key="14">
    <source>
        <dbReference type="ARBA" id="ARBA00023015"/>
    </source>
</evidence>
<keyword evidence="16" id="KW-0539">Nucleus</keyword>
<comment type="similarity">
    <text evidence="5">Belongs to the CAF1 family.</text>
</comment>
<evidence type="ECO:0000256" key="8">
    <source>
        <dbReference type="ARBA" id="ARBA00022490"/>
    </source>
</evidence>
<protein>
    <recommendedName>
        <fullName evidence="7">poly(A)-specific ribonuclease</fullName>
        <ecNumber evidence="7">3.1.13.4</ecNumber>
    </recommendedName>
</protein>
<dbReference type="InterPro" id="IPR039637">
    <property type="entry name" value="CNOT7/CNOT8/Pop2"/>
</dbReference>
<evidence type="ECO:0000256" key="9">
    <source>
        <dbReference type="ARBA" id="ARBA00022722"/>
    </source>
</evidence>
<evidence type="ECO:0000256" key="7">
    <source>
        <dbReference type="ARBA" id="ARBA00012161"/>
    </source>
</evidence>
<comment type="catalytic activity">
    <reaction evidence="1">
        <text>Exonucleolytic cleavage of poly(A) to 5'-AMP.</text>
        <dbReference type="EC" id="3.1.13.4"/>
    </reaction>
</comment>
<dbReference type="InterPro" id="IPR036397">
    <property type="entry name" value="RNaseH_sf"/>
</dbReference>
<keyword evidence="14" id="KW-0805">Transcription regulation</keyword>
<evidence type="ECO:0000256" key="17">
    <source>
        <dbReference type="ARBA" id="ARBA00025148"/>
    </source>
</evidence>
<evidence type="ECO:0000256" key="18">
    <source>
        <dbReference type="SAM" id="MobiDB-lite"/>
    </source>
</evidence>
<dbReference type="Pfam" id="PF04857">
    <property type="entry name" value="CAF1"/>
    <property type="match status" value="1"/>
</dbReference>
<dbReference type="GO" id="GO:0046872">
    <property type="term" value="F:metal ion binding"/>
    <property type="evidence" value="ECO:0007669"/>
    <property type="project" value="UniProtKB-KW"/>
</dbReference>
<feature type="compositionally biased region" description="Basic and acidic residues" evidence="18">
    <location>
        <begin position="393"/>
        <end position="409"/>
    </location>
</feature>
<evidence type="ECO:0000256" key="1">
    <source>
        <dbReference type="ARBA" id="ARBA00001663"/>
    </source>
</evidence>
<dbReference type="GO" id="GO:0003723">
    <property type="term" value="F:RNA binding"/>
    <property type="evidence" value="ECO:0007669"/>
    <property type="project" value="UniProtKB-KW"/>
</dbReference>
<evidence type="ECO:0000256" key="10">
    <source>
        <dbReference type="ARBA" id="ARBA00022723"/>
    </source>
</evidence>
<dbReference type="GO" id="GO:0005737">
    <property type="term" value="C:cytoplasm"/>
    <property type="evidence" value="ECO:0007669"/>
    <property type="project" value="UniProtKB-SubCell"/>
</dbReference>
<feature type="compositionally biased region" description="Basic and acidic residues" evidence="18">
    <location>
        <begin position="498"/>
        <end position="509"/>
    </location>
</feature>
<keyword evidence="13" id="KW-0694">RNA-binding</keyword>
<name>A0A8J5KKA2_ZINOF</name>
<evidence type="ECO:0000256" key="3">
    <source>
        <dbReference type="ARBA" id="ARBA00004123"/>
    </source>
</evidence>
<dbReference type="InterPro" id="IPR015943">
    <property type="entry name" value="WD40/YVTN_repeat-like_dom_sf"/>
</dbReference>
<keyword evidence="12" id="KW-0269">Exonuclease</keyword>
<dbReference type="InterPro" id="IPR012337">
    <property type="entry name" value="RNaseH-like_sf"/>
</dbReference>
<evidence type="ECO:0000256" key="15">
    <source>
        <dbReference type="ARBA" id="ARBA00023163"/>
    </source>
</evidence>
<proteinExistence type="inferred from homology"/>
<evidence type="ECO:0000256" key="4">
    <source>
        <dbReference type="ARBA" id="ARBA00004496"/>
    </source>
</evidence>
<evidence type="ECO:0000256" key="5">
    <source>
        <dbReference type="ARBA" id="ARBA00008372"/>
    </source>
</evidence>
<comment type="caution">
    <text evidence="19">The sequence shown here is derived from an EMBL/GenBank/DDBJ whole genome shotgun (WGS) entry which is preliminary data.</text>
</comment>
<dbReference type="AlphaFoldDB" id="A0A8J5KKA2"/>
<evidence type="ECO:0000256" key="2">
    <source>
        <dbReference type="ARBA" id="ARBA00001968"/>
    </source>
</evidence>
<accession>A0A8J5KKA2</accession>
<evidence type="ECO:0000256" key="11">
    <source>
        <dbReference type="ARBA" id="ARBA00022801"/>
    </source>
</evidence>
<keyword evidence="9" id="KW-0540">Nuclease</keyword>
<keyword evidence="20" id="KW-1185">Reference proteome</keyword>
<evidence type="ECO:0000256" key="13">
    <source>
        <dbReference type="ARBA" id="ARBA00022884"/>
    </source>
</evidence>
<dbReference type="EC" id="3.1.13.4" evidence="7"/>
<evidence type="ECO:0000256" key="16">
    <source>
        <dbReference type="ARBA" id="ARBA00023242"/>
    </source>
</evidence>
<evidence type="ECO:0000313" key="20">
    <source>
        <dbReference type="Proteomes" id="UP000734854"/>
    </source>
</evidence>
<dbReference type="InterPro" id="IPR006941">
    <property type="entry name" value="RNase_CAF1"/>
</dbReference>
<comment type="function">
    <text evidence="17">Ubiquitous transcription factor required for a diverse set of processes. It is a component of the CCR4 complex involved in the control of gene expression.</text>
</comment>
<dbReference type="GO" id="GO:0005634">
    <property type="term" value="C:nucleus"/>
    <property type="evidence" value="ECO:0007669"/>
    <property type="project" value="UniProtKB-SubCell"/>
</dbReference>
<keyword evidence="15" id="KW-0804">Transcription</keyword>
<dbReference type="SUPFAM" id="SSF69318">
    <property type="entry name" value="Integrin alpha N-terminal domain"/>
    <property type="match status" value="1"/>
</dbReference>
<dbReference type="GO" id="GO:0004535">
    <property type="term" value="F:poly(A)-specific ribonuclease activity"/>
    <property type="evidence" value="ECO:0007669"/>
    <property type="project" value="UniProtKB-EC"/>
</dbReference>
<keyword evidence="8" id="KW-0963">Cytoplasm</keyword>
<dbReference type="PANTHER" id="PTHR10797">
    <property type="entry name" value="CCR4-NOT TRANSCRIPTION COMPLEX SUBUNIT"/>
    <property type="match status" value="1"/>
</dbReference>
<keyword evidence="11" id="KW-0378">Hydrolase</keyword>
<dbReference type="InterPro" id="IPR028994">
    <property type="entry name" value="Integrin_alpha_N"/>
</dbReference>
<reference evidence="19 20" key="1">
    <citation type="submission" date="2020-08" db="EMBL/GenBank/DDBJ databases">
        <title>Plant Genome Project.</title>
        <authorList>
            <person name="Zhang R.-G."/>
        </authorList>
    </citation>
    <scope>NUCLEOTIDE SEQUENCE [LARGE SCALE GENOMIC DNA]</scope>
    <source>
        <tissue evidence="19">Rhizome</tissue>
    </source>
</reference>
<feature type="region of interest" description="Disordered" evidence="18">
    <location>
        <begin position="388"/>
        <end position="409"/>
    </location>
</feature>
<comment type="cofactor">
    <cofactor evidence="2">
        <name>a divalent metal cation</name>
        <dbReference type="ChEBI" id="CHEBI:60240"/>
    </cofactor>
</comment>
<dbReference type="GO" id="GO:0030014">
    <property type="term" value="C:CCR4-NOT complex"/>
    <property type="evidence" value="ECO:0007669"/>
    <property type="project" value="InterPro"/>
</dbReference>
<dbReference type="Gene3D" id="2.130.10.10">
    <property type="entry name" value="YVTN repeat-like/Quinoprotein amine dehydrogenase"/>
    <property type="match status" value="1"/>
</dbReference>
<sequence>MAVAVINNNDMLISSSAFSTSASRVEVRSVWAHNLDEEFALIRSVVPFHPFVALDTEYPGVVVASKNPYCTLTLSQRYELIRANVEALRIVQVGLTLSDAAGNLPCAIYSDGTCVRYVWEFNFRDFDISRDRYAPSSVELLKANGIDFQKNQVWGIDSCRFAQHLATSGLLSFGHFSPVSWVTFQGAYDFAFLVKMLTCDCKLPMTVREFLHLVHFFFGKRVFDVKHLCKHCPGLHGGLERVASTVRVERAVGSRHQSGSDSLLTWQKKLAVGGDRNNGSSSLAAAHSSSGNGSQRSVAAQGLGVVVGGWMWHQQSWLPDLVKKKRSWTSLIDGELEIVVPSFVHYLEVLEGSDGDKMPSISLMVSGYLMMDKLEVPRRKVRKNWYAGLDPNPVDRSHPDVHDDSISKEASAKNSISRLYKWEHECNYDSTNIVNNLSINTSKLENRGKLDFAQTSQYNGVSSNLNDTIKRDASLENGTEENQTQTQRRLLEEIDNQGAHDGHSKDHNTGDGVQGGTVENDQELEEEADSSFDLFRDTDELADEYNYDYDDYIDESMWEDENWTEESHETAEDYVSIDSHILCTPVIADIDNDGTKEMVVVVSYFFDREYYDNLEHSAELGGINIEKYVTSGIVVFNLDTKQVKWIQDLDLSVDPGNFRAYVYSSPTVVDLDGDGKLGILDGTSYGLFYILDHHGQVRNKFSLEMAEIQAPAVAADINDDGKIEIVTVDTHGNVAAWTAQGEEIWEVHLKSQAIREA</sequence>
<dbReference type="Gene3D" id="3.30.420.10">
    <property type="entry name" value="Ribonuclease H-like superfamily/Ribonuclease H"/>
    <property type="match status" value="1"/>
</dbReference>
<comment type="subcellular location">
    <subcellularLocation>
        <location evidence="4">Cytoplasm</location>
    </subcellularLocation>
    <subcellularLocation>
        <location evidence="3">Nucleus</location>
    </subcellularLocation>
</comment>
<feature type="region of interest" description="Disordered" evidence="18">
    <location>
        <begin position="498"/>
        <end position="517"/>
    </location>
</feature>
<dbReference type="EMBL" id="JACMSC010000015">
    <property type="protein sequence ID" value="KAG6486828.1"/>
    <property type="molecule type" value="Genomic_DNA"/>
</dbReference>